<dbReference type="PANTHER" id="PTHR23017">
    <property type="entry name" value="SERPENTINE RECEPTOR, CLASS X"/>
    <property type="match status" value="1"/>
</dbReference>
<name>A0AA36M7Z3_CYLNA</name>
<feature type="transmembrane region" description="Helical" evidence="5">
    <location>
        <begin position="181"/>
        <end position="204"/>
    </location>
</feature>
<accession>A0AA36M7Z3</accession>
<feature type="transmembrane region" description="Helical" evidence="5">
    <location>
        <begin position="122"/>
        <end position="143"/>
    </location>
</feature>
<protein>
    <recommendedName>
        <fullName evidence="6">G-protein coupled receptors family 1 profile domain-containing protein</fullName>
    </recommendedName>
</protein>
<evidence type="ECO:0000259" key="6">
    <source>
        <dbReference type="PROSITE" id="PS50262"/>
    </source>
</evidence>
<feature type="transmembrane region" description="Helical" evidence="5">
    <location>
        <begin position="51"/>
        <end position="71"/>
    </location>
</feature>
<sequence>MYNQSFEPENDADNIVAGLIMILTGMVGSAVNFVVMLLIIKTSSFHSAFGYICFSHLIASSAALLTGTFWTGPVTIFSFNESVTVSFVGAGFGQLMHLFWFVSMYSHLQVAVNRLIAVAWPFLYNTLFTGRSLVCFIGSAWIMSFLLSSPHFMYDCWLWFDVKTISWINRDTECSFIMNKIFFYNTMIMCALIILINTSTFYFLRKKMKELRKTGGIFKQQEMARMKRNVSLYMQVMLLLM</sequence>
<keyword evidence="2 5" id="KW-0812">Transmembrane</keyword>
<proteinExistence type="predicted"/>
<organism evidence="7 8">
    <name type="scientific">Cylicocyclus nassatus</name>
    <name type="common">Nematode worm</name>
    <dbReference type="NCBI Taxonomy" id="53992"/>
    <lineage>
        <taxon>Eukaryota</taxon>
        <taxon>Metazoa</taxon>
        <taxon>Ecdysozoa</taxon>
        <taxon>Nematoda</taxon>
        <taxon>Chromadorea</taxon>
        <taxon>Rhabditida</taxon>
        <taxon>Rhabditina</taxon>
        <taxon>Rhabditomorpha</taxon>
        <taxon>Strongyloidea</taxon>
        <taxon>Strongylidae</taxon>
        <taxon>Cylicocyclus</taxon>
    </lineage>
</organism>
<dbReference type="Proteomes" id="UP001176961">
    <property type="component" value="Unassembled WGS sequence"/>
</dbReference>
<evidence type="ECO:0000313" key="7">
    <source>
        <dbReference type="EMBL" id="CAJ0601686.1"/>
    </source>
</evidence>
<reference evidence="7" key="1">
    <citation type="submission" date="2023-07" db="EMBL/GenBank/DDBJ databases">
        <authorList>
            <consortium name="CYATHOMIX"/>
        </authorList>
    </citation>
    <scope>NUCLEOTIDE SEQUENCE</scope>
    <source>
        <strain evidence="7">N/A</strain>
    </source>
</reference>
<dbReference type="InterPro" id="IPR019430">
    <property type="entry name" value="7TM_GPCR_serpentine_rcpt_Srx"/>
</dbReference>
<keyword evidence="8" id="KW-1185">Reference proteome</keyword>
<dbReference type="InterPro" id="IPR017452">
    <property type="entry name" value="GPCR_Rhodpsn_7TM"/>
</dbReference>
<dbReference type="PROSITE" id="PS50262">
    <property type="entry name" value="G_PROTEIN_RECEP_F1_2"/>
    <property type="match status" value="1"/>
</dbReference>
<evidence type="ECO:0000256" key="3">
    <source>
        <dbReference type="ARBA" id="ARBA00022989"/>
    </source>
</evidence>
<evidence type="ECO:0000256" key="1">
    <source>
        <dbReference type="ARBA" id="ARBA00004370"/>
    </source>
</evidence>
<dbReference type="GO" id="GO:0016020">
    <property type="term" value="C:membrane"/>
    <property type="evidence" value="ECO:0007669"/>
    <property type="project" value="UniProtKB-SubCell"/>
</dbReference>
<dbReference type="Pfam" id="PF10328">
    <property type="entry name" value="7TM_GPCR_Srx"/>
    <property type="match status" value="1"/>
</dbReference>
<evidence type="ECO:0000256" key="2">
    <source>
        <dbReference type="ARBA" id="ARBA00022692"/>
    </source>
</evidence>
<comment type="subcellular location">
    <subcellularLocation>
        <location evidence="1">Membrane</location>
    </subcellularLocation>
</comment>
<evidence type="ECO:0000256" key="4">
    <source>
        <dbReference type="ARBA" id="ARBA00023136"/>
    </source>
</evidence>
<dbReference type="PANTHER" id="PTHR23017:SF3">
    <property type="entry name" value="G-PROTEIN COUPLED RECEPTORS FAMILY 1 PROFILE DOMAIN-CONTAINING PROTEIN"/>
    <property type="match status" value="1"/>
</dbReference>
<evidence type="ECO:0000313" key="8">
    <source>
        <dbReference type="Proteomes" id="UP001176961"/>
    </source>
</evidence>
<gene>
    <name evidence="7" type="ORF">CYNAS_LOCUS13669</name>
</gene>
<keyword evidence="3 5" id="KW-1133">Transmembrane helix</keyword>
<dbReference type="EMBL" id="CATQJL010000305">
    <property type="protein sequence ID" value="CAJ0601686.1"/>
    <property type="molecule type" value="Genomic_DNA"/>
</dbReference>
<comment type="caution">
    <text evidence="7">The sequence shown here is derived from an EMBL/GenBank/DDBJ whole genome shotgun (WGS) entry which is preliminary data.</text>
</comment>
<dbReference type="Gene3D" id="1.20.1070.10">
    <property type="entry name" value="Rhodopsin 7-helix transmembrane proteins"/>
    <property type="match status" value="1"/>
</dbReference>
<feature type="transmembrane region" description="Helical" evidence="5">
    <location>
        <begin position="83"/>
        <end position="102"/>
    </location>
</feature>
<dbReference type="AlphaFoldDB" id="A0AA36M7Z3"/>
<evidence type="ECO:0000256" key="5">
    <source>
        <dbReference type="SAM" id="Phobius"/>
    </source>
</evidence>
<dbReference type="SUPFAM" id="SSF81321">
    <property type="entry name" value="Family A G protein-coupled receptor-like"/>
    <property type="match status" value="1"/>
</dbReference>
<dbReference type="CDD" id="cd00637">
    <property type="entry name" value="7tm_classA_rhodopsin-like"/>
    <property type="match status" value="1"/>
</dbReference>
<keyword evidence="4 5" id="KW-0472">Membrane</keyword>
<feature type="domain" description="G-protein coupled receptors family 1 profile" evidence="6">
    <location>
        <begin position="31"/>
        <end position="241"/>
    </location>
</feature>
<feature type="transmembrane region" description="Helical" evidence="5">
    <location>
        <begin position="15"/>
        <end position="39"/>
    </location>
</feature>